<keyword evidence="2" id="KW-0560">Oxidoreductase</keyword>
<dbReference type="CDD" id="cd05233">
    <property type="entry name" value="SDR_c"/>
    <property type="match status" value="1"/>
</dbReference>
<evidence type="ECO:0000256" key="4">
    <source>
        <dbReference type="ARBA" id="ARBA00044050"/>
    </source>
</evidence>
<dbReference type="InterPro" id="IPR036291">
    <property type="entry name" value="NAD(P)-bd_dom_sf"/>
</dbReference>
<dbReference type="PANTHER" id="PTHR43086:SF3">
    <property type="entry name" value="NADP-DEPENDENT 3-HYDROXY ACID DEHYDROGENASE YDFG"/>
    <property type="match status" value="1"/>
</dbReference>
<evidence type="ECO:0000256" key="3">
    <source>
        <dbReference type="ARBA" id="ARBA00043812"/>
    </source>
</evidence>
<dbReference type="Pfam" id="PF00106">
    <property type="entry name" value="adh_short"/>
    <property type="match status" value="1"/>
</dbReference>
<evidence type="ECO:0000256" key="7">
    <source>
        <dbReference type="ARBA" id="ARBA00044271"/>
    </source>
</evidence>
<evidence type="ECO:0000313" key="12">
    <source>
        <dbReference type="EMBL" id="VVM48537.1"/>
    </source>
</evidence>
<proteinExistence type="inferred from homology"/>
<dbReference type="GO" id="GO:0035527">
    <property type="term" value="F:3-hydroxypropionate dehydrogenase (NADP+) activity"/>
    <property type="evidence" value="ECO:0007669"/>
    <property type="project" value="UniProtKB-EC"/>
</dbReference>
<evidence type="ECO:0000256" key="5">
    <source>
        <dbReference type="ARBA" id="ARBA00044059"/>
    </source>
</evidence>
<dbReference type="SUPFAM" id="SSF51735">
    <property type="entry name" value="NAD(P)-binding Rossmann-fold domains"/>
    <property type="match status" value="1"/>
</dbReference>
<gene>
    <name evidence="12" type="ORF">PS655_00652</name>
</gene>
<comment type="similarity">
    <text evidence="1 11">Belongs to the short-chain dehydrogenases/reductases (SDR) family.</text>
</comment>
<comment type="function">
    <text evidence="9">NADP-dependent dehydrogenase with broad substrate specificity acting on 3-hydroxy acids. Catalyzes the NADP-dependent oxidation of L-allo-threonine to L-2-amino-3-keto-butyrate, which is spontaneously decarboxylated into aminoacetone. Also acts on D-threonine, L-serine, D-serine, D-3-hydroxyisobutyrate, L-3-hydroxyisobutyrate, D-glycerate and L-glycerate. Able to catalyze the reduction of the malonic semialdehyde to 3-hydroxypropionic acid. YdfG is apparently supplementing RutE, the presumed malonic semialdehyde reductase involved in pyrimidine degradation since both are able to detoxify malonic semialdehyde.</text>
</comment>
<evidence type="ECO:0000313" key="13">
    <source>
        <dbReference type="Proteomes" id="UP000327167"/>
    </source>
</evidence>
<evidence type="ECO:0000256" key="10">
    <source>
        <dbReference type="ARBA" id="ARBA00047274"/>
    </source>
</evidence>
<evidence type="ECO:0000256" key="9">
    <source>
        <dbReference type="ARBA" id="ARBA00045650"/>
    </source>
</evidence>
<dbReference type="Proteomes" id="UP000327167">
    <property type="component" value="Unassembled WGS sequence"/>
</dbReference>
<dbReference type="AlphaFoldDB" id="A0A5E6Q033"/>
<protein>
    <recommendedName>
        <fullName evidence="6">NADP-dependent 3-hydroxy acid dehydrogenase YdfG</fullName>
        <ecNumber evidence="4">1.1.1.298</ecNumber>
        <ecNumber evidence="5">1.1.1.381</ecNumber>
    </recommendedName>
    <alternativeName>
        <fullName evidence="8">L-allo-threonine dehydrogenase</fullName>
    </alternativeName>
    <alternativeName>
        <fullName evidence="7">Malonic semialdehyde reductase</fullName>
    </alternativeName>
</protein>
<organism evidence="12 13">
    <name type="scientific">Pseudomonas fluorescens</name>
    <dbReference type="NCBI Taxonomy" id="294"/>
    <lineage>
        <taxon>Bacteria</taxon>
        <taxon>Pseudomonadati</taxon>
        <taxon>Pseudomonadota</taxon>
        <taxon>Gammaproteobacteria</taxon>
        <taxon>Pseudomonadales</taxon>
        <taxon>Pseudomonadaceae</taxon>
        <taxon>Pseudomonas</taxon>
    </lineage>
</organism>
<accession>A0A5E6Q033</accession>
<evidence type="ECO:0000256" key="1">
    <source>
        <dbReference type="ARBA" id="ARBA00006484"/>
    </source>
</evidence>
<evidence type="ECO:0000256" key="11">
    <source>
        <dbReference type="RuleBase" id="RU000363"/>
    </source>
</evidence>
<evidence type="ECO:0000256" key="6">
    <source>
        <dbReference type="ARBA" id="ARBA00044065"/>
    </source>
</evidence>
<dbReference type="EC" id="1.1.1.298" evidence="4"/>
<comment type="catalytic activity">
    <reaction evidence="10">
        <text>3-hydroxypropanoate + NADP(+) = 3-oxopropanoate + NADPH + H(+)</text>
        <dbReference type="Rhea" id="RHEA:26438"/>
        <dbReference type="ChEBI" id="CHEBI:15378"/>
        <dbReference type="ChEBI" id="CHEBI:16510"/>
        <dbReference type="ChEBI" id="CHEBI:33190"/>
        <dbReference type="ChEBI" id="CHEBI:57783"/>
        <dbReference type="ChEBI" id="CHEBI:58349"/>
        <dbReference type="EC" id="1.1.1.298"/>
    </reaction>
</comment>
<dbReference type="EC" id="1.1.1.381" evidence="5"/>
<evidence type="ECO:0000256" key="2">
    <source>
        <dbReference type="ARBA" id="ARBA00023002"/>
    </source>
</evidence>
<dbReference type="PRINTS" id="PR00080">
    <property type="entry name" value="SDRFAMILY"/>
</dbReference>
<dbReference type="InterPro" id="IPR002347">
    <property type="entry name" value="SDR_fam"/>
</dbReference>
<sequence>MSTRPTVLITGASTGIGAVYAERFAQRGHDLVLVARDQARLDALAARLRSEHDVAVDVIPADLTQPGDLTTVENRLRDDARIGVLVNNAGAALSGHFVEQSTDKVAQLVALNTTALVRLASAIAPRLAKAGDGAIINIGSVVGLAPEFGMTVYGATKAFVLFLSQGLSLELSPQGVYVQAVLPAATRTEIWDRSGVDINTLSEIMEVGDLVDAALVGFDRREPVTIPPLHEAERWDALQGARLGLIGQIRQSEVAQRYQTPE</sequence>
<dbReference type="EMBL" id="CABVHJ010000002">
    <property type="protein sequence ID" value="VVM48537.1"/>
    <property type="molecule type" value="Genomic_DNA"/>
</dbReference>
<dbReference type="PROSITE" id="PS00061">
    <property type="entry name" value="ADH_SHORT"/>
    <property type="match status" value="1"/>
</dbReference>
<dbReference type="Gene3D" id="3.40.50.720">
    <property type="entry name" value="NAD(P)-binding Rossmann-like Domain"/>
    <property type="match status" value="1"/>
</dbReference>
<dbReference type="RefSeq" id="WP_034154110.1">
    <property type="nucleotide sequence ID" value="NZ_CABVHJ010000002.1"/>
</dbReference>
<name>A0A5E6Q033_PSEFL</name>
<dbReference type="InterPro" id="IPR020904">
    <property type="entry name" value="Sc_DH/Rdtase_CS"/>
</dbReference>
<dbReference type="PANTHER" id="PTHR43086">
    <property type="entry name" value="VERY-LONG-CHAIN 3-OXOOACYL-COA REDUCTASE"/>
    <property type="match status" value="1"/>
</dbReference>
<comment type="catalytic activity">
    <reaction evidence="3">
        <text>L-allo-threonine + NADP(+) = aminoacetone + CO2 + NADPH</text>
        <dbReference type="Rhea" id="RHEA:43524"/>
        <dbReference type="ChEBI" id="CHEBI:16526"/>
        <dbReference type="ChEBI" id="CHEBI:57783"/>
        <dbReference type="ChEBI" id="CHEBI:58320"/>
        <dbReference type="ChEBI" id="CHEBI:58349"/>
        <dbReference type="ChEBI" id="CHEBI:58585"/>
        <dbReference type="EC" id="1.1.1.381"/>
    </reaction>
</comment>
<dbReference type="PRINTS" id="PR00081">
    <property type="entry name" value="GDHRDH"/>
</dbReference>
<reference evidence="12 13" key="1">
    <citation type="submission" date="2019-09" db="EMBL/GenBank/DDBJ databases">
        <authorList>
            <person name="Chandra G."/>
            <person name="Truman W A."/>
        </authorList>
    </citation>
    <scope>NUCLEOTIDE SEQUENCE [LARGE SCALE GENOMIC DNA]</scope>
    <source>
        <strain evidence="12">PS655</strain>
    </source>
</reference>
<evidence type="ECO:0000256" key="8">
    <source>
        <dbReference type="ARBA" id="ARBA00044349"/>
    </source>
</evidence>
<dbReference type="PIRSF" id="PIRSF000126">
    <property type="entry name" value="11-beta-HSD1"/>
    <property type="match status" value="1"/>
</dbReference>